<evidence type="ECO:0000313" key="1">
    <source>
        <dbReference type="EMBL" id="CAG5078610.1"/>
    </source>
</evidence>
<reference evidence="2" key="1">
    <citation type="submission" date="2021-04" db="EMBL/GenBank/DDBJ databases">
        <authorList>
            <person name="Chebbi M.A.C M."/>
        </authorList>
    </citation>
    <scope>NUCLEOTIDE SEQUENCE</scope>
</reference>
<accession>A0A8J2HGT0</accession>
<organism evidence="2 3">
    <name type="scientific">Cotesia congregata</name>
    <name type="common">Parasitoid wasp</name>
    <name type="synonym">Apanteles congregatus</name>
    <dbReference type="NCBI Taxonomy" id="51543"/>
    <lineage>
        <taxon>Eukaryota</taxon>
        <taxon>Metazoa</taxon>
        <taxon>Ecdysozoa</taxon>
        <taxon>Arthropoda</taxon>
        <taxon>Hexapoda</taxon>
        <taxon>Insecta</taxon>
        <taxon>Pterygota</taxon>
        <taxon>Neoptera</taxon>
        <taxon>Endopterygota</taxon>
        <taxon>Hymenoptera</taxon>
        <taxon>Apocrita</taxon>
        <taxon>Ichneumonoidea</taxon>
        <taxon>Braconidae</taxon>
        <taxon>Microgastrinae</taxon>
        <taxon>Cotesia</taxon>
    </lineage>
</organism>
<proteinExistence type="predicted"/>
<dbReference type="EMBL" id="CAJNRD030001122">
    <property type="protein sequence ID" value="CAG5100657.1"/>
    <property type="molecule type" value="Genomic_DNA"/>
</dbReference>
<sequence length="28" mass="3534">MIVDHQCVFEDFRKRLEFHSQSCRYFLV</sequence>
<comment type="caution">
    <text evidence="2">The sequence shown here is derived from an EMBL/GenBank/DDBJ whole genome shotgun (WGS) entry which is preliminary data.</text>
</comment>
<dbReference type="AlphaFoldDB" id="A0A8J2HGT0"/>
<gene>
    <name evidence="1" type="ORF">HICCMSTLAB_LOCUS2790</name>
    <name evidence="2" type="ORF">HICCMSTLAB_LOCUS9730</name>
</gene>
<name>A0A8J2HGT0_COTCN</name>
<keyword evidence="3" id="KW-1185">Reference proteome</keyword>
<protein>
    <submittedName>
        <fullName evidence="2">Uncharacterized protein</fullName>
    </submittedName>
</protein>
<evidence type="ECO:0000313" key="2">
    <source>
        <dbReference type="EMBL" id="CAG5100657.1"/>
    </source>
</evidence>
<evidence type="ECO:0000313" key="3">
    <source>
        <dbReference type="Proteomes" id="UP000786811"/>
    </source>
</evidence>
<dbReference type="Proteomes" id="UP000786811">
    <property type="component" value="Unassembled WGS sequence"/>
</dbReference>
<dbReference type="EMBL" id="CAJNRD030001117">
    <property type="protein sequence ID" value="CAG5078610.1"/>
    <property type="molecule type" value="Genomic_DNA"/>
</dbReference>